<evidence type="ECO:0000313" key="1">
    <source>
        <dbReference type="EMBL" id="SFF32629.1"/>
    </source>
</evidence>
<dbReference type="STRING" id="1003.SAMN04488541_10269"/>
<dbReference type="Proteomes" id="UP000199513">
    <property type="component" value="Unassembled WGS sequence"/>
</dbReference>
<proteinExistence type="predicted"/>
<protein>
    <recommendedName>
        <fullName evidence="3">Transglycosylase SLT domain-containing protein</fullName>
    </recommendedName>
</protein>
<dbReference type="OrthoDB" id="980668at2"/>
<dbReference type="RefSeq" id="WP_091546969.1">
    <property type="nucleotide sequence ID" value="NZ_FONY01000026.1"/>
</dbReference>
<dbReference type="EMBL" id="FONY01000026">
    <property type="protein sequence ID" value="SFF32629.1"/>
    <property type="molecule type" value="Genomic_DNA"/>
</dbReference>
<gene>
    <name evidence="1" type="ORF">SAMN04488541_10269</name>
</gene>
<sequence length="205" mass="23460">MDFRKYIIIIALVWLAWIGGRSCVVTANREVIEKVKANYEAQVQQICQELNLPSEYFLALIILECSARKNPPSRYEPHVFEKLKAVKNGKLASYSGLTKADLQTYNEATLKLLATSWGALQIMGYNCISLKISIDELKGANSLRHGIHWCKINYGKYLEKRDFKNAFHIHNTGKPHPSFWFPQTHDPLYVNKGLAYANALSLEWN</sequence>
<name>A0A1I2HRV6_9BACT</name>
<evidence type="ECO:0008006" key="3">
    <source>
        <dbReference type="Google" id="ProtNLM"/>
    </source>
</evidence>
<dbReference type="AlphaFoldDB" id="A0A1I2HRV6"/>
<accession>A0A1I2HRV6</accession>
<reference evidence="1 2" key="1">
    <citation type="submission" date="2016-10" db="EMBL/GenBank/DDBJ databases">
        <authorList>
            <person name="de Groot N.N."/>
        </authorList>
    </citation>
    <scope>NUCLEOTIDE SEQUENCE [LARGE SCALE GENOMIC DNA]</scope>
    <source>
        <strain>GEY</strain>
        <strain evidence="2">DSM 9560</strain>
    </source>
</reference>
<keyword evidence="2" id="KW-1185">Reference proteome</keyword>
<evidence type="ECO:0000313" key="2">
    <source>
        <dbReference type="Proteomes" id="UP000199513"/>
    </source>
</evidence>
<organism evidence="1 2">
    <name type="scientific">Thermoflexibacter ruber</name>
    <dbReference type="NCBI Taxonomy" id="1003"/>
    <lineage>
        <taxon>Bacteria</taxon>
        <taxon>Pseudomonadati</taxon>
        <taxon>Bacteroidota</taxon>
        <taxon>Cytophagia</taxon>
        <taxon>Cytophagales</taxon>
        <taxon>Thermoflexibacteraceae</taxon>
        <taxon>Thermoflexibacter</taxon>
    </lineage>
</organism>